<dbReference type="EMBL" id="MCFJ01000023">
    <property type="protein sequence ID" value="ORY56402.1"/>
    <property type="molecule type" value="Genomic_DNA"/>
</dbReference>
<gene>
    <name evidence="2" type="ORF">BCR38DRAFT_490699</name>
</gene>
<keyword evidence="3" id="KW-1185">Reference proteome</keyword>
<dbReference type="Pfam" id="PF20150">
    <property type="entry name" value="2EXR"/>
    <property type="match status" value="1"/>
</dbReference>
<name>A0A1Y2DAW0_9PEZI</name>
<dbReference type="RefSeq" id="XP_040710119.1">
    <property type="nucleotide sequence ID" value="XM_040864553.1"/>
</dbReference>
<dbReference type="PANTHER" id="PTHR35910:SF6">
    <property type="entry name" value="2EXR DOMAIN-CONTAINING PROTEIN"/>
    <property type="match status" value="1"/>
</dbReference>
<dbReference type="STRING" id="1141098.A0A1Y2DAW0"/>
<dbReference type="AlphaFoldDB" id="A0A1Y2DAW0"/>
<protein>
    <recommendedName>
        <fullName evidence="1">2EXR domain-containing protein</fullName>
    </recommendedName>
</protein>
<accession>A0A1Y2DAW0</accession>
<evidence type="ECO:0000313" key="3">
    <source>
        <dbReference type="Proteomes" id="UP000193689"/>
    </source>
</evidence>
<sequence>MGSSTHFPIFTSADVTLIASMHIFTLFPILPAELRINIWQFALERQRIIKLRLRDRWLMDGLLAQQEETRPQTHEDERYGLVVDGYQTLSKLFRVNRESRDAALGFYRVHLPCWLIKGATTREAIAMKPGFLYFNPEYDFLHISNDTGQVIDFLHDLKTVHDPQHVGLLNLAIDQNSLTGGGGLCGVDPSSLAPPLRTSLTGTLSQLQEVFFVQDQHTGRHVFGYWSGAPTSENHMNLSFPLTAMALNFDRLGADPRPISQDLGKVFINADPRGMVYAWRRLLHNHFGDGVIPQTEHRILLTFGSSSGVYDHRDAEEWLQKEQDIWMKQTSKDGQSSQLLGDGSEAAVENAFGFWLFPVQAFGALPENLNDGFRFEPPRYMDLKEHWPELGLLSLP</sequence>
<dbReference type="GeneID" id="63780765"/>
<feature type="domain" description="2EXR" evidence="1">
    <location>
        <begin position="24"/>
        <end position="141"/>
    </location>
</feature>
<organism evidence="2 3">
    <name type="scientific">Pseudomassariella vexata</name>
    <dbReference type="NCBI Taxonomy" id="1141098"/>
    <lineage>
        <taxon>Eukaryota</taxon>
        <taxon>Fungi</taxon>
        <taxon>Dikarya</taxon>
        <taxon>Ascomycota</taxon>
        <taxon>Pezizomycotina</taxon>
        <taxon>Sordariomycetes</taxon>
        <taxon>Xylariomycetidae</taxon>
        <taxon>Amphisphaeriales</taxon>
        <taxon>Pseudomassariaceae</taxon>
        <taxon>Pseudomassariella</taxon>
    </lineage>
</organism>
<dbReference type="Proteomes" id="UP000193689">
    <property type="component" value="Unassembled WGS sequence"/>
</dbReference>
<evidence type="ECO:0000259" key="1">
    <source>
        <dbReference type="Pfam" id="PF20150"/>
    </source>
</evidence>
<comment type="caution">
    <text evidence="2">The sequence shown here is derived from an EMBL/GenBank/DDBJ whole genome shotgun (WGS) entry which is preliminary data.</text>
</comment>
<dbReference type="PANTHER" id="PTHR35910">
    <property type="entry name" value="2EXR DOMAIN-CONTAINING PROTEIN"/>
    <property type="match status" value="1"/>
</dbReference>
<reference evidence="2 3" key="1">
    <citation type="submission" date="2016-07" db="EMBL/GenBank/DDBJ databases">
        <title>Pervasive Adenine N6-methylation of Active Genes in Fungi.</title>
        <authorList>
            <consortium name="DOE Joint Genome Institute"/>
            <person name="Mondo S.J."/>
            <person name="Dannebaum R.O."/>
            <person name="Kuo R.C."/>
            <person name="Labutti K."/>
            <person name="Haridas S."/>
            <person name="Kuo A."/>
            <person name="Salamov A."/>
            <person name="Ahrendt S.R."/>
            <person name="Lipzen A."/>
            <person name="Sullivan W."/>
            <person name="Andreopoulos W.B."/>
            <person name="Clum A."/>
            <person name="Lindquist E."/>
            <person name="Daum C."/>
            <person name="Ramamoorthy G.K."/>
            <person name="Gryganskyi A."/>
            <person name="Culley D."/>
            <person name="Magnuson J.K."/>
            <person name="James T.Y."/>
            <person name="O'Malley M.A."/>
            <person name="Stajich J.E."/>
            <person name="Spatafora J.W."/>
            <person name="Visel A."/>
            <person name="Grigoriev I.V."/>
        </authorList>
    </citation>
    <scope>NUCLEOTIDE SEQUENCE [LARGE SCALE GENOMIC DNA]</scope>
    <source>
        <strain evidence="2 3">CBS 129021</strain>
    </source>
</reference>
<dbReference type="InParanoid" id="A0A1Y2DAW0"/>
<dbReference type="OrthoDB" id="3469466at2759"/>
<evidence type="ECO:0000313" key="2">
    <source>
        <dbReference type="EMBL" id="ORY56402.1"/>
    </source>
</evidence>
<dbReference type="InterPro" id="IPR045518">
    <property type="entry name" value="2EXR"/>
</dbReference>
<proteinExistence type="predicted"/>